<dbReference type="RefSeq" id="WP_225406289.1">
    <property type="nucleotide sequence ID" value="NZ_JAYJJR010000005.1"/>
</dbReference>
<name>A0ABU5XGL6_9MYCO</name>
<sequence length="79" mass="8285">MSAVGDLVQITGGQFVIRPPTHCPIGHQFRPGRVLVGHQPCGCGGHTTWRCTTCDTIIYAPVLADGCTALADPAAVRTI</sequence>
<evidence type="ECO:0000313" key="2">
    <source>
        <dbReference type="Proteomes" id="UP001299596"/>
    </source>
</evidence>
<comment type="caution">
    <text evidence="1">The sequence shown here is derived from an EMBL/GenBank/DDBJ whole genome shotgun (WGS) entry which is preliminary data.</text>
</comment>
<proteinExistence type="predicted"/>
<organism evidence="1 2">
    <name type="scientific">[Mycobacterium] crassicus</name>
    <dbReference type="NCBI Taxonomy" id="2872309"/>
    <lineage>
        <taxon>Bacteria</taxon>
        <taxon>Bacillati</taxon>
        <taxon>Actinomycetota</taxon>
        <taxon>Actinomycetes</taxon>
        <taxon>Mycobacteriales</taxon>
        <taxon>Mycobacteriaceae</taxon>
        <taxon>Mycolicibacter</taxon>
    </lineage>
</organism>
<protein>
    <submittedName>
        <fullName evidence="1">Uncharacterized protein</fullName>
    </submittedName>
</protein>
<evidence type="ECO:0000313" key="1">
    <source>
        <dbReference type="EMBL" id="MEB3021331.1"/>
    </source>
</evidence>
<keyword evidence="2" id="KW-1185">Reference proteome</keyword>
<reference evidence="1 2" key="1">
    <citation type="submission" date="2023-12" db="EMBL/GenBank/DDBJ databases">
        <title>Description of new species of Mycobacterium terrae complex isolated from sewage at the Sao Paulo Zoological Park Foundation in Brazil.</title>
        <authorList>
            <person name="Romagnoli C.L."/>
            <person name="Conceicao E.C."/>
            <person name="Machado E."/>
            <person name="Barreto L.B.P.F."/>
            <person name="Sharma A."/>
            <person name="Silva N.M."/>
            <person name="Marques L.E."/>
            <person name="Juliana M.A."/>
            <person name="Lourenco M.C.S."/>
            <person name="Digiampietri L.A."/>
            <person name="Suffys P.N."/>
            <person name="Viana-Niero C."/>
        </authorList>
    </citation>
    <scope>NUCLEOTIDE SEQUENCE [LARGE SCALE GENOMIC DNA]</scope>
    <source>
        <strain evidence="1 2">MYC098</strain>
    </source>
</reference>
<gene>
    <name evidence="1" type="ORF">K6T79_09760</name>
</gene>
<accession>A0ABU5XGL6</accession>
<dbReference type="EMBL" id="JAYJJR010000005">
    <property type="protein sequence ID" value="MEB3021331.1"/>
    <property type="molecule type" value="Genomic_DNA"/>
</dbReference>
<dbReference type="Proteomes" id="UP001299596">
    <property type="component" value="Unassembled WGS sequence"/>
</dbReference>